<dbReference type="PANTHER" id="PTHR10695">
    <property type="entry name" value="DEPHOSPHO-COA KINASE-RELATED"/>
    <property type="match status" value="1"/>
</dbReference>
<name>A0A379EZE0_9BACT</name>
<dbReference type="InterPro" id="IPR001977">
    <property type="entry name" value="Depp_CoAkinase"/>
</dbReference>
<sequence length="190" mass="21379">MKVAITGGIGSGKSFVCERLQHFGIDVYDCDKAAKMLIHTSIDIQKQLSDLVGTNIFVNGKLQKAELASFLLHDKANTQAINNIIHPAVAADFEKSGYDYIESAILFDSGFINRIHIDKVICVTAPINVRIQRIVNRDQITSERAKEWINRQLPQDEVLKRSQYEIVNDGQRDLDSQIQAIINNIEKLSK</sequence>
<feature type="binding site" evidence="5">
    <location>
        <begin position="10"/>
        <end position="15"/>
    </location>
    <ligand>
        <name>ATP</name>
        <dbReference type="ChEBI" id="CHEBI:30616"/>
    </ligand>
</feature>
<dbReference type="GO" id="GO:0004140">
    <property type="term" value="F:dephospho-CoA kinase activity"/>
    <property type="evidence" value="ECO:0007669"/>
    <property type="project" value="UniProtKB-UniRule"/>
</dbReference>
<evidence type="ECO:0000256" key="3">
    <source>
        <dbReference type="ARBA" id="ARBA00022840"/>
    </source>
</evidence>
<accession>A0A379EZE0</accession>
<keyword evidence="5 7" id="KW-0808">Transferase</keyword>
<dbReference type="AlphaFoldDB" id="A0A379EZE0"/>
<keyword evidence="3 5" id="KW-0067">ATP-binding</keyword>
<dbReference type="Gene3D" id="3.40.50.300">
    <property type="entry name" value="P-loop containing nucleotide triphosphate hydrolases"/>
    <property type="match status" value="1"/>
</dbReference>
<dbReference type="InterPro" id="IPR027417">
    <property type="entry name" value="P-loop_NTPase"/>
</dbReference>
<reference evidence="7 8" key="1">
    <citation type="submission" date="2018-06" db="EMBL/GenBank/DDBJ databases">
        <authorList>
            <consortium name="Pathogen Informatics"/>
            <person name="Doyle S."/>
        </authorList>
    </citation>
    <scope>NUCLEOTIDE SEQUENCE [LARGE SCALE GENOMIC DNA]</scope>
    <source>
        <strain evidence="7 8">NCTC13043</strain>
    </source>
</reference>
<dbReference type="GO" id="GO:0005524">
    <property type="term" value="F:ATP binding"/>
    <property type="evidence" value="ECO:0007669"/>
    <property type="project" value="UniProtKB-UniRule"/>
</dbReference>
<dbReference type="SUPFAM" id="SSF52540">
    <property type="entry name" value="P-loop containing nucleoside triphosphate hydrolases"/>
    <property type="match status" value="1"/>
</dbReference>
<dbReference type="HAMAP" id="MF_00376">
    <property type="entry name" value="Dephospho_CoA_kinase"/>
    <property type="match status" value="1"/>
</dbReference>
<dbReference type="OrthoDB" id="9812943at2"/>
<dbReference type="EC" id="2.7.1.24" evidence="5 6"/>
<evidence type="ECO:0000256" key="6">
    <source>
        <dbReference type="NCBIfam" id="TIGR00152"/>
    </source>
</evidence>
<dbReference type="PROSITE" id="PS51219">
    <property type="entry name" value="DPCK"/>
    <property type="match status" value="1"/>
</dbReference>
<dbReference type="GO" id="GO:0005737">
    <property type="term" value="C:cytoplasm"/>
    <property type="evidence" value="ECO:0007669"/>
    <property type="project" value="UniProtKB-SubCell"/>
</dbReference>
<dbReference type="Pfam" id="PF01121">
    <property type="entry name" value="CoaE"/>
    <property type="match status" value="1"/>
</dbReference>
<dbReference type="NCBIfam" id="TIGR00152">
    <property type="entry name" value="dephospho-CoA kinase"/>
    <property type="match status" value="1"/>
</dbReference>
<evidence type="ECO:0000256" key="4">
    <source>
        <dbReference type="ARBA" id="ARBA00022993"/>
    </source>
</evidence>
<dbReference type="CDD" id="cd02022">
    <property type="entry name" value="DPCK"/>
    <property type="match status" value="1"/>
</dbReference>
<comment type="function">
    <text evidence="5">Catalyzes the phosphorylation of the 3'-hydroxyl group of dephosphocoenzyme A to form coenzyme A.</text>
</comment>
<keyword evidence="5 7" id="KW-0418">Kinase</keyword>
<evidence type="ECO:0000313" key="8">
    <source>
        <dbReference type="Proteomes" id="UP000254235"/>
    </source>
</evidence>
<dbReference type="GeneID" id="78570343"/>
<evidence type="ECO:0000313" key="7">
    <source>
        <dbReference type="EMBL" id="SUC11758.1"/>
    </source>
</evidence>
<evidence type="ECO:0000256" key="1">
    <source>
        <dbReference type="ARBA" id="ARBA00009018"/>
    </source>
</evidence>
<organism evidence="7 8">
    <name type="scientific">Prevotella pallens</name>
    <dbReference type="NCBI Taxonomy" id="60133"/>
    <lineage>
        <taxon>Bacteria</taxon>
        <taxon>Pseudomonadati</taxon>
        <taxon>Bacteroidota</taxon>
        <taxon>Bacteroidia</taxon>
        <taxon>Bacteroidales</taxon>
        <taxon>Prevotellaceae</taxon>
        <taxon>Prevotella</taxon>
    </lineage>
</organism>
<comment type="subcellular location">
    <subcellularLocation>
        <location evidence="5">Cytoplasm</location>
    </subcellularLocation>
</comment>
<keyword evidence="2 5" id="KW-0547">Nucleotide-binding</keyword>
<keyword evidence="5" id="KW-0963">Cytoplasm</keyword>
<comment type="similarity">
    <text evidence="1 5">Belongs to the CoaE family.</text>
</comment>
<gene>
    <name evidence="5 7" type="primary">coaE</name>
    <name evidence="7" type="ORF">NCTC13043_00618</name>
</gene>
<protein>
    <recommendedName>
        <fullName evidence="5 6">Dephospho-CoA kinase</fullName>
        <ecNumber evidence="5 6">2.7.1.24</ecNumber>
    </recommendedName>
    <alternativeName>
        <fullName evidence="5">Dephosphocoenzyme A kinase</fullName>
    </alternativeName>
</protein>
<comment type="catalytic activity">
    <reaction evidence="5">
        <text>3'-dephospho-CoA + ATP = ADP + CoA + H(+)</text>
        <dbReference type="Rhea" id="RHEA:18245"/>
        <dbReference type="ChEBI" id="CHEBI:15378"/>
        <dbReference type="ChEBI" id="CHEBI:30616"/>
        <dbReference type="ChEBI" id="CHEBI:57287"/>
        <dbReference type="ChEBI" id="CHEBI:57328"/>
        <dbReference type="ChEBI" id="CHEBI:456216"/>
        <dbReference type="EC" id="2.7.1.24"/>
    </reaction>
</comment>
<keyword evidence="4 5" id="KW-0173">Coenzyme A biosynthesis</keyword>
<dbReference type="GO" id="GO:0015937">
    <property type="term" value="P:coenzyme A biosynthetic process"/>
    <property type="evidence" value="ECO:0007669"/>
    <property type="project" value="UniProtKB-UniRule"/>
</dbReference>
<dbReference type="PANTHER" id="PTHR10695:SF46">
    <property type="entry name" value="BIFUNCTIONAL COENZYME A SYNTHASE-RELATED"/>
    <property type="match status" value="1"/>
</dbReference>
<dbReference type="UniPathway" id="UPA00241">
    <property type="reaction ID" value="UER00356"/>
</dbReference>
<dbReference type="RefSeq" id="WP_115082972.1">
    <property type="nucleotide sequence ID" value="NZ_CAMSPR010000030.1"/>
</dbReference>
<evidence type="ECO:0000256" key="5">
    <source>
        <dbReference type="HAMAP-Rule" id="MF_00376"/>
    </source>
</evidence>
<comment type="pathway">
    <text evidence="5">Cofactor biosynthesis; coenzyme A biosynthesis; CoA from (R)-pantothenate: step 5/5.</text>
</comment>
<evidence type="ECO:0000256" key="2">
    <source>
        <dbReference type="ARBA" id="ARBA00022741"/>
    </source>
</evidence>
<dbReference type="Proteomes" id="UP000254235">
    <property type="component" value="Unassembled WGS sequence"/>
</dbReference>
<dbReference type="EMBL" id="UGTP01000001">
    <property type="protein sequence ID" value="SUC11758.1"/>
    <property type="molecule type" value="Genomic_DNA"/>
</dbReference>
<proteinExistence type="inferred from homology"/>